<dbReference type="EMBL" id="PCSZ01000030">
    <property type="protein sequence ID" value="PIP60800.1"/>
    <property type="molecule type" value="Genomic_DNA"/>
</dbReference>
<dbReference type="SUPFAM" id="SSF52402">
    <property type="entry name" value="Adenine nucleotide alpha hydrolases-like"/>
    <property type="match status" value="1"/>
</dbReference>
<feature type="region of interest" description="Interaction with tRNA" evidence="9">
    <location>
        <begin position="182"/>
        <end position="184"/>
    </location>
</feature>
<feature type="region of interest" description="Interaction with target base in tRNA" evidence="9">
    <location>
        <begin position="130"/>
        <end position="132"/>
    </location>
</feature>
<evidence type="ECO:0000259" key="10">
    <source>
        <dbReference type="Pfam" id="PF20258"/>
    </source>
</evidence>
<dbReference type="Proteomes" id="UP000231581">
    <property type="component" value="Unassembled WGS sequence"/>
</dbReference>
<dbReference type="GO" id="GO:0002143">
    <property type="term" value="P:tRNA wobble position uridine thiolation"/>
    <property type="evidence" value="ECO:0007669"/>
    <property type="project" value="TreeGrafter"/>
</dbReference>
<feature type="domain" description="tRNA-specific 2-thiouridylase MnmA-like C-terminal" evidence="10">
    <location>
        <begin position="314"/>
        <end position="385"/>
    </location>
</feature>
<dbReference type="NCBIfam" id="NF001138">
    <property type="entry name" value="PRK00143.1"/>
    <property type="match status" value="1"/>
</dbReference>
<feature type="active site" description="Nucleophile" evidence="9">
    <location>
        <position position="135"/>
    </location>
</feature>
<dbReference type="FunFam" id="3.40.50.620:FF:000115">
    <property type="entry name" value="tRNA-specific 2-thiouridylase MnmA"/>
    <property type="match status" value="1"/>
</dbReference>
<keyword evidence="6 9" id="KW-0694">RNA-binding</keyword>
<dbReference type="InterPro" id="IPR046885">
    <property type="entry name" value="MnmA-like_C"/>
</dbReference>
<feature type="domain" description="tRNA-specific 2-thiouridylase MnmA-like central" evidence="11">
    <location>
        <begin position="240"/>
        <end position="303"/>
    </location>
</feature>
<dbReference type="CDD" id="cd01998">
    <property type="entry name" value="MnmA_TRMU-like"/>
    <property type="match status" value="1"/>
</dbReference>
<organism evidence="12 13">
    <name type="scientific">Candidatus Uhrbacteria bacterium CG22_combo_CG10-13_8_21_14_all_47_17</name>
    <dbReference type="NCBI Taxonomy" id="1975041"/>
    <lineage>
        <taxon>Bacteria</taxon>
        <taxon>Candidatus Uhriibacteriota</taxon>
    </lineage>
</organism>
<dbReference type="Pfam" id="PF03054">
    <property type="entry name" value="tRNA_Me_trans"/>
    <property type="match status" value="1"/>
</dbReference>
<keyword evidence="1 9" id="KW-0820">tRNA-binding</keyword>
<dbReference type="HAMAP" id="MF_00144">
    <property type="entry name" value="tRNA_thiouridyl_MnmA"/>
    <property type="match status" value="1"/>
</dbReference>
<evidence type="ECO:0000256" key="3">
    <source>
        <dbReference type="ARBA" id="ARBA00022694"/>
    </source>
</evidence>
<feature type="region of interest" description="Interaction with tRNA" evidence="9">
    <location>
        <begin position="338"/>
        <end position="339"/>
    </location>
</feature>
<dbReference type="GO" id="GO:0005737">
    <property type="term" value="C:cytoplasm"/>
    <property type="evidence" value="ECO:0007669"/>
    <property type="project" value="UniProtKB-SubCell"/>
</dbReference>
<dbReference type="GO" id="GO:0000049">
    <property type="term" value="F:tRNA binding"/>
    <property type="evidence" value="ECO:0007669"/>
    <property type="project" value="UniProtKB-KW"/>
</dbReference>
<dbReference type="GO" id="GO:0005524">
    <property type="term" value="F:ATP binding"/>
    <property type="evidence" value="ECO:0007669"/>
    <property type="project" value="UniProtKB-KW"/>
</dbReference>
<dbReference type="Pfam" id="PF20258">
    <property type="entry name" value="tRNA_Me_trans_C"/>
    <property type="match status" value="1"/>
</dbReference>
<accession>A0A2H0BUS2</accession>
<keyword evidence="3 9" id="KW-0819">tRNA processing</keyword>
<evidence type="ECO:0000256" key="1">
    <source>
        <dbReference type="ARBA" id="ARBA00022555"/>
    </source>
</evidence>
<dbReference type="PANTHER" id="PTHR11933:SF5">
    <property type="entry name" value="MITOCHONDRIAL TRNA-SPECIFIC 2-THIOURIDYLASE 1"/>
    <property type="match status" value="1"/>
</dbReference>
<reference evidence="12 13" key="1">
    <citation type="submission" date="2017-09" db="EMBL/GenBank/DDBJ databases">
        <title>Depth-based differentiation of microbial function through sediment-hosted aquifers and enrichment of novel symbionts in the deep terrestrial subsurface.</title>
        <authorList>
            <person name="Probst A.J."/>
            <person name="Ladd B."/>
            <person name="Jarett J.K."/>
            <person name="Geller-Mcgrath D.E."/>
            <person name="Sieber C.M."/>
            <person name="Emerson J.B."/>
            <person name="Anantharaman K."/>
            <person name="Thomas B.C."/>
            <person name="Malmstrom R."/>
            <person name="Stieglmeier M."/>
            <person name="Klingl A."/>
            <person name="Woyke T."/>
            <person name="Ryan C.M."/>
            <person name="Banfield J.F."/>
        </authorList>
    </citation>
    <scope>NUCLEOTIDE SEQUENCE [LARGE SCALE GENOMIC DNA]</scope>
    <source>
        <strain evidence="12">CG22_combo_CG10-13_8_21_14_all_47_17</strain>
    </source>
</reference>
<dbReference type="InterPro" id="IPR046884">
    <property type="entry name" value="MnmA-like_central"/>
</dbReference>
<dbReference type="Gene3D" id="2.40.30.10">
    <property type="entry name" value="Translation factors"/>
    <property type="match status" value="1"/>
</dbReference>
<evidence type="ECO:0000256" key="6">
    <source>
        <dbReference type="ARBA" id="ARBA00022884"/>
    </source>
</evidence>
<comment type="caution">
    <text evidence="12">The sequence shown here is derived from an EMBL/GenBank/DDBJ whole genome shotgun (WGS) entry which is preliminary data.</text>
</comment>
<gene>
    <name evidence="9" type="primary">mnmA</name>
    <name evidence="12" type="ORF">COX00_01320</name>
</gene>
<feature type="binding site" evidence="9">
    <location>
        <position position="68"/>
    </location>
    <ligand>
        <name>ATP</name>
        <dbReference type="ChEBI" id="CHEBI:30616"/>
    </ligand>
</feature>
<name>A0A2H0BUS2_9BACT</name>
<dbReference type="Pfam" id="PF20259">
    <property type="entry name" value="tRNA_Me_trans_M"/>
    <property type="match status" value="1"/>
</dbReference>
<evidence type="ECO:0000256" key="2">
    <source>
        <dbReference type="ARBA" id="ARBA00022679"/>
    </source>
</evidence>
<evidence type="ECO:0000256" key="7">
    <source>
        <dbReference type="ARBA" id="ARBA00023157"/>
    </source>
</evidence>
<evidence type="ECO:0000256" key="8">
    <source>
        <dbReference type="ARBA" id="ARBA00051542"/>
    </source>
</evidence>
<dbReference type="FunFam" id="2.30.30.280:FF:000001">
    <property type="entry name" value="tRNA-specific 2-thiouridylase MnmA"/>
    <property type="match status" value="1"/>
</dbReference>
<comment type="subcellular location">
    <subcellularLocation>
        <location evidence="9">Cytoplasm</location>
    </subcellularLocation>
</comment>
<feature type="active site" description="Cysteine persulfide intermediate" evidence="9">
    <location>
        <position position="232"/>
    </location>
</feature>
<feature type="site" description="Interaction with tRNA" evidence="9">
    <location>
        <position position="160"/>
    </location>
</feature>
<proteinExistence type="inferred from homology"/>
<evidence type="ECO:0000313" key="12">
    <source>
        <dbReference type="EMBL" id="PIP60800.1"/>
    </source>
</evidence>
<dbReference type="GO" id="GO:0103016">
    <property type="term" value="F:tRNA-uridine 2-sulfurtransferase activity"/>
    <property type="evidence" value="ECO:0007669"/>
    <property type="project" value="UniProtKB-EC"/>
</dbReference>
<dbReference type="InterPro" id="IPR023382">
    <property type="entry name" value="MnmA-like_central_sf"/>
</dbReference>
<keyword evidence="9" id="KW-0963">Cytoplasm</keyword>
<dbReference type="NCBIfam" id="TIGR00420">
    <property type="entry name" value="trmU"/>
    <property type="match status" value="1"/>
</dbReference>
<comment type="function">
    <text evidence="9">Catalyzes the 2-thiolation of uridine at the wobble position (U34) of tRNA, leading to the formation of s(2)U34.</text>
</comment>
<dbReference type="PANTHER" id="PTHR11933">
    <property type="entry name" value="TRNA 5-METHYLAMINOMETHYL-2-THIOURIDYLATE -METHYLTRANSFERASE"/>
    <property type="match status" value="1"/>
</dbReference>
<evidence type="ECO:0000259" key="11">
    <source>
        <dbReference type="Pfam" id="PF20259"/>
    </source>
</evidence>
<dbReference type="InterPro" id="IPR004506">
    <property type="entry name" value="MnmA-like"/>
</dbReference>
<dbReference type="Gene3D" id="2.30.30.280">
    <property type="entry name" value="Adenine nucleotide alpha hydrolases-like domains"/>
    <property type="match status" value="1"/>
</dbReference>
<evidence type="ECO:0000313" key="13">
    <source>
        <dbReference type="Proteomes" id="UP000231581"/>
    </source>
</evidence>
<keyword evidence="5 9" id="KW-0067">ATP-binding</keyword>
<comment type="similarity">
    <text evidence="9">Belongs to the MnmA/TRMU family.</text>
</comment>
<evidence type="ECO:0000256" key="9">
    <source>
        <dbReference type="HAMAP-Rule" id="MF_00144"/>
    </source>
</evidence>
<comment type="catalytic activity">
    <reaction evidence="8 9">
        <text>S-sulfanyl-L-cysteinyl-[protein] + uridine(34) in tRNA + AH2 + ATP = 2-thiouridine(34) in tRNA + L-cysteinyl-[protein] + A + AMP + diphosphate + H(+)</text>
        <dbReference type="Rhea" id="RHEA:47032"/>
        <dbReference type="Rhea" id="RHEA-COMP:10131"/>
        <dbReference type="Rhea" id="RHEA-COMP:11726"/>
        <dbReference type="Rhea" id="RHEA-COMP:11727"/>
        <dbReference type="Rhea" id="RHEA-COMP:11728"/>
        <dbReference type="ChEBI" id="CHEBI:13193"/>
        <dbReference type="ChEBI" id="CHEBI:15378"/>
        <dbReference type="ChEBI" id="CHEBI:17499"/>
        <dbReference type="ChEBI" id="CHEBI:29950"/>
        <dbReference type="ChEBI" id="CHEBI:30616"/>
        <dbReference type="ChEBI" id="CHEBI:33019"/>
        <dbReference type="ChEBI" id="CHEBI:61963"/>
        <dbReference type="ChEBI" id="CHEBI:65315"/>
        <dbReference type="ChEBI" id="CHEBI:87170"/>
        <dbReference type="ChEBI" id="CHEBI:456215"/>
        <dbReference type="EC" id="2.8.1.13"/>
    </reaction>
</comment>
<keyword evidence="2 9" id="KW-0808">Transferase</keyword>
<dbReference type="EC" id="2.8.1.13" evidence="9"/>
<feature type="site" description="Interaction with tRNA" evidence="9">
    <location>
        <position position="369"/>
    </location>
</feature>
<sequence>MDKTDIPGTFNAVGPVNETNMTRIWNKHKQTNTPLKRKVLVGMSGGVDSSVAAALLVKEGYQVAGGFIKNWSDTKDLWTGECEWRGERRDAMRVAAQLGIPLLTFDFEEQYRARVLERLFEGYENGITPNPDVLCNEEIKFGLFYEAARKAGFDFIATGHYARVARNKNKRAHLLRGIDASKDQSYFLYRIHPEALAHALFPIGEYKKTDVRKIAEELKLPTANKPDSQGICFIGKIDFKDFLRKRIESKPGTIVDSEGKIIGEHDGLDTYTIGQRQGMGVSAGGHAWYIAAKDEKKNELIVVPNREHPLLCKKELNVEDLHWLNPLPEDGVVDVVVRYHAKAIRANVQLNKTAHVLFQEPVWAPAPGQSAVFYNGDECLGGGTISEDSI</sequence>
<evidence type="ECO:0000256" key="4">
    <source>
        <dbReference type="ARBA" id="ARBA00022741"/>
    </source>
</evidence>
<keyword evidence="4 9" id="KW-0547">Nucleotide-binding</keyword>
<protein>
    <recommendedName>
        <fullName evidence="9">tRNA-specific 2-thiouridylase MnmA</fullName>
        <ecNumber evidence="9">2.8.1.13</ecNumber>
    </recommendedName>
</protein>
<dbReference type="InterPro" id="IPR014729">
    <property type="entry name" value="Rossmann-like_a/b/a_fold"/>
</dbReference>
<evidence type="ECO:0000256" key="5">
    <source>
        <dbReference type="ARBA" id="ARBA00022840"/>
    </source>
</evidence>
<feature type="disulfide bond" description="Alternate" evidence="9">
    <location>
        <begin position="135"/>
        <end position="232"/>
    </location>
</feature>
<dbReference type="Gene3D" id="3.40.50.620">
    <property type="entry name" value="HUPs"/>
    <property type="match status" value="1"/>
</dbReference>
<dbReference type="AlphaFoldDB" id="A0A2H0BUS2"/>
<feature type="binding site" evidence="9">
    <location>
        <begin position="42"/>
        <end position="49"/>
    </location>
    <ligand>
        <name>ATP</name>
        <dbReference type="ChEBI" id="CHEBI:30616"/>
    </ligand>
</feature>
<feature type="binding site" evidence="9">
    <location>
        <position position="159"/>
    </location>
    <ligand>
        <name>ATP</name>
        <dbReference type="ChEBI" id="CHEBI:30616"/>
    </ligand>
</feature>
<keyword evidence="7 9" id="KW-1015">Disulfide bond</keyword>